<dbReference type="EMBL" id="JACHIG010000005">
    <property type="protein sequence ID" value="MBB5033273.1"/>
    <property type="molecule type" value="Genomic_DNA"/>
</dbReference>
<feature type="transmembrane region" description="Helical" evidence="1">
    <location>
        <begin position="81"/>
        <end position="103"/>
    </location>
</feature>
<reference evidence="2 3" key="1">
    <citation type="submission" date="2020-08" db="EMBL/GenBank/DDBJ databases">
        <title>Genomic Encyclopedia of Type Strains, Phase IV (KMG-IV): sequencing the most valuable type-strain genomes for metagenomic binning, comparative biology and taxonomic classification.</title>
        <authorList>
            <person name="Goeker M."/>
        </authorList>
    </citation>
    <scope>NUCLEOTIDE SEQUENCE [LARGE SCALE GENOMIC DNA]</scope>
    <source>
        <strain evidence="2 3">DSM 12252</strain>
    </source>
</reference>
<feature type="transmembrane region" description="Helical" evidence="1">
    <location>
        <begin position="38"/>
        <end position="61"/>
    </location>
</feature>
<feature type="transmembrane region" description="Helical" evidence="1">
    <location>
        <begin position="6"/>
        <end position="26"/>
    </location>
</feature>
<gene>
    <name evidence="2" type="ORF">HNQ65_002856</name>
</gene>
<proteinExistence type="predicted"/>
<keyword evidence="1" id="KW-0472">Membrane</keyword>
<keyword evidence="3" id="KW-1185">Reference proteome</keyword>
<dbReference type="Proteomes" id="UP000590740">
    <property type="component" value="Unassembled WGS sequence"/>
</dbReference>
<evidence type="ECO:0000313" key="3">
    <source>
        <dbReference type="Proteomes" id="UP000590740"/>
    </source>
</evidence>
<feature type="transmembrane region" description="Helical" evidence="1">
    <location>
        <begin position="115"/>
        <end position="140"/>
    </location>
</feature>
<accession>A0A7W8DKJ4</accession>
<sequence length="189" mass="18948">MQTWLIYALLTVLSWGVYGVILHAARSKMPMGAETPNASLKAFLFVCIAYALIGVVTAFVLKARGTNWSFTGETGNGIPLSLVAGMAGALGALTLVLALGAAATPLIKGGGGFGVAAAAAVMPIVFAGAPIVNTITAMLVHPPEGGFKSLPIPFIIGCVMAASGAFLVAKYAPSNTGAASHAPAASKPH</sequence>
<evidence type="ECO:0000313" key="2">
    <source>
        <dbReference type="EMBL" id="MBB5033273.1"/>
    </source>
</evidence>
<keyword evidence="1" id="KW-0812">Transmembrane</keyword>
<organism evidence="2 3">
    <name type="scientific">Prosthecobacter vanneervenii</name>
    <dbReference type="NCBI Taxonomy" id="48466"/>
    <lineage>
        <taxon>Bacteria</taxon>
        <taxon>Pseudomonadati</taxon>
        <taxon>Verrucomicrobiota</taxon>
        <taxon>Verrucomicrobiia</taxon>
        <taxon>Verrucomicrobiales</taxon>
        <taxon>Verrucomicrobiaceae</taxon>
        <taxon>Prosthecobacter</taxon>
    </lineage>
</organism>
<name>A0A7W8DKJ4_9BACT</name>
<protein>
    <submittedName>
        <fullName evidence="2">ABC-type Na+ efflux pump permease subunit</fullName>
    </submittedName>
</protein>
<dbReference type="AlphaFoldDB" id="A0A7W8DKJ4"/>
<dbReference type="RefSeq" id="WP_184340183.1">
    <property type="nucleotide sequence ID" value="NZ_JACHIG010000005.1"/>
</dbReference>
<feature type="transmembrane region" description="Helical" evidence="1">
    <location>
        <begin position="152"/>
        <end position="172"/>
    </location>
</feature>
<comment type="caution">
    <text evidence="2">The sequence shown here is derived from an EMBL/GenBank/DDBJ whole genome shotgun (WGS) entry which is preliminary data.</text>
</comment>
<evidence type="ECO:0000256" key="1">
    <source>
        <dbReference type="SAM" id="Phobius"/>
    </source>
</evidence>
<keyword evidence="1" id="KW-1133">Transmembrane helix</keyword>